<protein>
    <recommendedName>
        <fullName evidence="7">Ubiquitin carboxyl-terminal hydrolase</fullName>
        <ecNumber evidence="7">3.4.19.12</ecNumber>
    </recommendedName>
</protein>
<dbReference type="GO" id="GO:0005829">
    <property type="term" value="C:cytosol"/>
    <property type="evidence" value="ECO:0000318"/>
    <property type="project" value="GO_Central"/>
</dbReference>
<dbReference type="GO" id="GO:0042981">
    <property type="term" value="P:regulation of apoptotic process"/>
    <property type="evidence" value="ECO:0000318"/>
    <property type="project" value="GO_Central"/>
</dbReference>
<keyword evidence="5 7" id="KW-0378">Hydrolase</keyword>
<comment type="similarity">
    <text evidence="2 7">Belongs to the peptidase C19 family.</text>
</comment>
<dbReference type="InterPro" id="IPR038765">
    <property type="entry name" value="Papain-like_cys_pep_sf"/>
</dbReference>
<dbReference type="GO" id="GO:0004843">
    <property type="term" value="F:cysteine-type deubiquitinase activity"/>
    <property type="evidence" value="ECO:0000318"/>
    <property type="project" value="GO_Central"/>
</dbReference>
<keyword evidence="6 7" id="KW-0788">Thiol protease</keyword>
<keyword evidence="11" id="KW-1185">Reference proteome</keyword>
<dbReference type="eggNOG" id="KOG1865">
    <property type="taxonomic scope" value="Eukaryota"/>
</dbReference>
<dbReference type="InterPro" id="IPR028889">
    <property type="entry name" value="USP"/>
</dbReference>
<dbReference type="HOGENOM" id="CLU_008279_2_0_1"/>
<evidence type="ECO:0000256" key="6">
    <source>
        <dbReference type="ARBA" id="ARBA00022807"/>
    </source>
</evidence>
<name>T1G7E1_HELRO</name>
<reference evidence="11" key="1">
    <citation type="submission" date="2012-12" db="EMBL/GenBank/DDBJ databases">
        <authorList>
            <person name="Hellsten U."/>
            <person name="Grimwood J."/>
            <person name="Chapman J.A."/>
            <person name="Shapiro H."/>
            <person name="Aerts A."/>
            <person name="Otillar R.P."/>
            <person name="Terry A.Y."/>
            <person name="Boore J.L."/>
            <person name="Simakov O."/>
            <person name="Marletaz F."/>
            <person name="Cho S.-J."/>
            <person name="Edsinger-Gonzales E."/>
            <person name="Havlak P."/>
            <person name="Kuo D.-H."/>
            <person name="Larsson T."/>
            <person name="Lv J."/>
            <person name="Arendt D."/>
            <person name="Savage R."/>
            <person name="Osoegawa K."/>
            <person name="de Jong P."/>
            <person name="Lindberg D.R."/>
            <person name="Seaver E.C."/>
            <person name="Weisblat D.A."/>
            <person name="Putnam N.H."/>
            <person name="Grigoriev I.V."/>
            <person name="Rokhsar D.S."/>
        </authorList>
    </citation>
    <scope>NUCLEOTIDE SEQUENCE</scope>
</reference>
<dbReference type="GO" id="GO:0006508">
    <property type="term" value="P:proteolysis"/>
    <property type="evidence" value="ECO:0007669"/>
    <property type="project" value="UniProtKB-KW"/>
</dbReference>
<evidence type="ECO:0000256" key="5">
    <source>
        <dbReference type="ARBA" id="ARBA00022801"/>
    </source>
</evidence>
<evidence type="ECO:0000313" key="10">
    <source>
        <dbReference type="EnsemblMetazoa" id="HelroP89553"/>
    </source>
</evidence>
<evidence type="ECO:0000256" key="1">
    <source>
        <dbReference type="ARBA" id="ARBA00000707"/>
    </source>
</evidence>
<evidence type="ECO:0000259" key="8">
    <source>
        <dbReference type="PROSITE" id="PS50235"/>
    </source>
</evidence>
<evidence type="ECO:0000256" key="3">
    <source>
        <dbReference type="ARBA" id="ARBA00022670"/>
    </source>
</evidence>
<keyword evidence="4 7" id="KW-0833">Ubl conjugation pathway</keyword>
<dbReference type="STRING" id="6412.T1G7E1"/>
<dbReference type="AlphaFoldDB" id="T1G7E1"/>
<dbReference type="OrthoDB" id="420187at2759"/>
<reference evidence="9 11" key="2">
    <citation type="journal article" date="2013" name="Nature">
        <title>Insights into bilaterian evolution from three spiralian genomes.</title>
        <authorList>
            <person name="Simakov O."/>
            <person name="Marletaz F."/>
            <person name="Cho S.J."/>
            <person name="Edsinger-Gonzales E."/>
            <person name="Havlak P."/>
            <person name="Hellsten U."/>
            <person name="Kuo D.H."/>
            <person name="Larsson T."/>
            <person name="Lv J."/>
            <person name="Arendt D."/>
            <person name="Savage R."/>
            <person name="Osoegawa K."/>
            <person name="de Jong P."/>
            <person name="Grimwood J."/>
            <person name="Chapman J.A."/>
            <person name="Shapiro H."/>
            <person name="Aerts A."/>
            <person name="Otillar R.P."/>
            <person name="Terry A.Y."/>
            <person name="Boore J.L."/>
            <person name="Grigoriev I.V."/>
            <person name="Lindberg D.R."/>
            <person name="Seaver E.C."/>
            <person name="Weisblat D.A."/>
            <person name="Putnam N.H."/>
            <person name="Rokhsar D.S."/>
        </authorList>
    </citation>
    <scope>NUCLEOTIDE SEQUENCE</scope>
</reference>
<dbReference type="GO" id="GO:0016579">
    <property type="term" value="P:protein deubiquitination"/>
    <property type="evidence" value="ECO:0007669"/>
    <property type="project" value="InterPro"/>
</dbReference>
<dbReference type="PROSITE" id="PS00972">
    <property type="entry name" value="USP_1"/>
    <property type="match status" value="1"/>
</dbReference>
<dbReference type="PANTHER" id="PTHR24006">
    <property type="entry name" value="UBIQUITIN CARBOXYL-TERMINAL HYDROLASE"/>
    <property type="match status" value="1"/>
</dbReference>
<accession>T1G7E1</accession>
<dbReference type="InterPro" id="IPR001394">
    <property type="entry name" value="Peptidase_C19_UCH"/>
</dbReference>
<gene>
    <name evidence="10" type="primary">20216988</name>
    <name evidence="9" type="ORF">HELRODRAFT_89553</name>
</gene>
<organism evidence="10 11">
    <name type="scientific">Helobdella robusta</name>
    <name type="common">Californian leech</name>
    <dbReference type="NCBI Taxonomy" id="6412"/>
    <lineage>
        <taxon>Eukaryota</taxon>
        <taxon>Metazoa</taxon>
        <taxon>Spiralia</taxon>
        <taxon>Lophotrochozoa</taxon>
        <taxon>Annelida</taxon>
        <taxon>Clitellata</taxon>
        <taxon>Hirudinea</taxon>
        <taxon>Rhynchobdellida</taxon>
        <taxon>Glossiphoniidae</taxon>
        <taxon>Helobdella</taxon>
    </lineage>
</organism>
<evidence type="ECO:0000313" key="9">
    <source>
        <dbReference type="EMBL" id="ESN92391.1"/>
    </source>
</evidence>
<dbReference type="Gene3D" id="3.90.70.10">
    <property type="entry name" value="Cysteine proteinases"/>
    <property type="match status" value="1"/>
</dbReference>
<dbReference type="EMBL" id="KB097642">
    <property type="protein sequence ID" value="ESN92391.1"/>
    <property type="molecule type" value="Genomic_DNA"/>
</dbReference>
<proteinExistence type="inferred from homology"/>
<dbReference type="EC" id="3.4.19.12" evidence="7"/>
<dbReference type="InterPro" id="IPR050164">
    <property type="entry name" value="Peptidase_C19"/>
</dbReference>
<dbReference type="Proteomes" id="UP000015101">
    <property type="component" value="Unassembled WGS sequence"/>
</dbReference>
<evidence type="ECO:0000256" key="7">
    <source>
        <dbReference type="RuleBase" id="RU366025"/>
    </source>
</evidence>
<dbReference type="EMBL" id="AMQM01007590">
    <property type="status" value="NOT_ANNOTATED_CDS"/>
    <property type="molecule type" value="Genomic_DNA"/>
</dbReference>
<feature type="domain" description="USP" evidence="8">
    <location>
        <begin position="3"/>
        <end position="323"/>
    </location>
</feature>
<dbReference type="GO" id="GO:0005634">
    <property type="term" value="C:nucleus"/>
    <property type="evidence" value="ECO:0000318"/>
    <property type="project" value="GO_Central"/>
</dbReference>
<dbReference type="KEGG" id="hro:HELRODRAFT_89553"/>
<evidence type="ECO:0000256" key="4">
    <source>
        <dbReference type="ARBA" id="ARBA00022786"/>
    </source>
</evidence>
<dbReference type="EnsemblMetazoa" id="HelroT89553">
    <property type="protein sequence ID" value="HelroP89553"/>
    <property type="gene ID" value="HelroG89553"/>
</dbReference>
<dbReference type="InParanoid" id="T1G7E1"/>
<dbReference type="Pfam" id="PF00443">
    <property type="entry name" value="UCH"/>
    <property type="match status" value="1"/>
</dbReference>
<comment type="catalytic activity">
    <reaction evidence="1 7">
        <text>Thiol-dependent hydrolysis of ester, thioester, amide, peptide and isopeptide bonds formed by the C-terminal Gly of ubiquitin (a 76-residue protein attached to proteins as an intracellular targeting signal).</text>
        <dbReference type="EC" id="3.4.19.12"/>
    </reaction>
</comment>
<dbReference type="GeneID" id="20216988"/>
<dbReference type="SUPFAM" id="SSF54001">
    <property type="entry name" value="Cysteine proteinases"/>
    <property type="match status" value="1"/>
</dbReference>
<dbReference type="RefSeq" id="XP_009029473.1">
    <property type="nucleotide sequence ID" value="XM_009031225.1"/>
</dbReference>
<dbReference type="PANTHER" id="PTHR24006:SF758">
    <property type="entry name" value="UBIQUITIN CARBOXYL-TERMINAL HYDROLASE 36"/>
    <property type="match status" value="1"/>
</dbReference>
<dbReference type="InterPro" id="IPR018200">
    <property type="entry name" value="USP_CS"/>
</dbReference>
<dbReference type="PROSITE" id="PS50235">
    <property type="entry name" value="USP_3"/>
    <property type="match status" value="1"/>
</dbReference>
<dbReference type="GO" id="GO:0031647">
    <property type="term" value="P:regulation of protein stability"/>
    <property type="evidence" value="ECO:0000318"/>
    <property type="project" value="GO_Central"/>
</dbReference>
<reference evidence="10" key="3">
    <citation type="submission" date="2015-06" db="UniProtKB">
        <authorList>
            <consortium name="EnsemblMetazoa"/>
        </authorList>
    </citation>
    <scope>IDENTIFICATION</scope>
</reference>
<dbReference type="PROSITE" id="PS00973">
    <property type="entry name" value="USP_2"/>
    <property type="match status" value="1"/>
</dbReference>
<evidence type="ECO:0000313" key="11">
    <source>
        <dbReference type="Proteomes" id="UP000015101"/>
    </source>
</evidence>
<sequence>MGVGIRNLGNTCFIAATVQCIVRIPIFMNFLNGHKNECKTGKFCCICMMQRTAVSLFYSTEPIVPKEIVGNISLIGEHMQYGKQEDAHDFLLCLLNEMQNQLVLGLKVDQFIERTSAISKIFNGFLRSQIICQHCRTSSNNYEAFFNISLEAGSADSVHGALRHFCAAEDMGNERWYSCDTCKSKQRATKHFTIHQMPNVLILQLKRYGLSNTDGYKISKHVTFEEHLDISSYVSSDGDASRPSQTKYRLHGIVVHQGYSLGSGHYYAYAVDPRVLSHKNGTEFNQFNQYSKRWLYANDSSVSVTDWENVKKAEAYLLFYAKVNTVNSHKIATSPTSTVTKPVSLISTPAPMHATDEEQSFSGFGFSMSMKKVAGINKHTDGTFYPII</sequence>
<dbReference type="CTD" id="20216988"/>
<keyword evidence="3 7" id="KW-0645">Protease</keyword>
<evidence type="ECO:0000256" key="2">
    <source>
        <dbReference type="ARBA" id="ARBA00009085"/>
    </source>
</evidence>